<reference evidence="6 7" key="1">
    <citation type="submission" date="2018-08" db="EMBL/GenBank/DDBJ databases">
        <title>Aphanomyces genome sequencing and annotation.</title>
        <authorList>
            <person name="Minardi D."/>
            <person name="Oidtmann B."/>
            <person name="Van Der Giezen M."/>
            <person name="Studholme D.J."/>
        </authorList>
    </citation>
    <scope>NUCLEOTIDE SEQUENCE [LARGE SCALE GENOMIC DNA]</scope>
    <source>
        <strain evidence="4 8">197901</strain>
        <strain evidence="5 10">FDL457</strain>
        <strain evidence="1 6">Kv</strain>
        <strain evidence="3 7">SA</strain>
        <strain evidence="2 9">Yx</strain>
    </source>
</reference>
<evidence type="ECO:0000313" key="9">
    <source>
        <dbReference type="Proteomes" id="UP000266239"/>
    </source>
</evidence>
<dbReference type="EMBL" id="QUTE01009922">
    <property type="protein sequence ID" value="RHZ16241.1"/>
    <property type="molecule type" value="Genomic_DNA"/>
</dbReference>
<evidence type="ECO:0000313" key="5">
    <source>
        <dbReference type="EMBL" id="RHZ17499.1"/>
    </source>
</evidence>
<evidence type="ECO:0000313" key="8">
    <source>
        <dbReference type="Proteomes" id="UP000266196"/>
    </source>
</evidence>
<gene>
    <name evidence="2" type="ORF">DYB25_005197</name>
    <name evidence="5" type="ORF">DYB26_002322</name>
    <name evidence="4" type="ORF">DYB31_002930</name>
    <name evidence="1" type="ORF">DYB36_004102</name>
    <name evidence="3" type="ORF">DYB38_002300</name>
</gene>
<dbReference type="EMBL" id="QUTC01008985">
    <property type="protein sequence ID" value="RHY42206.1"/>
    <property type="molecule type" value="Genomic_DNA"/>
</dbReference>
<dbReference type="VEuPathDB" id="FungiDB:H257_04134"/>
<dbReference type="EMBL" id="QUTF01013514">
    <property type="protein sequence ID" value="RHZ17499.1"/>
    <property type="molecule type" value="Genomic_DNA"/>
</dbReference>
<evidence type="ECO:0000313" key="2">
    <source>
        <dbReference type="EMBL" id="RHY11748.1"/>
    </source>
</evidence>
<evidence type="ECO:0000313" key="10">
    <source>
        <dbReference type="Proteomes" id="UP000286510"/>
    </source>
</evidence>
<dbReference type="Proteomes" id="UP000266196">
    <property type="component" value="Unassembled WGS sequence"/>
</dbReference>
<evidence type="ECO:0000313" key="3">
    <source>
        <dbReference type="EMBL" id="RHY42206.1"/>
    </source>
</evidence>
<evidence type="ECO:0000313" key="1">
    <source>
        <dbReference type="EMBL" id="RHY01266.1"/>
    </source>
</evidence>
<evidence type="ECO:0000313" key="7">
    <source>
        <dbReference type="Proteomes" id="UP000265716"/>
    </source>
</evidence>
<proteinExistence type="predicted"/>
<evidence type="ECO:0000313" key="6">
    <source>
        <dbReference type="Proteomes" id="UP000265427"/>
    </source>
</evidence>
<comment type="caution">
    <text evidence="1">The sequence shown here is derived from an EMBL/GenBank/DDBJ whole genome shotgun (WGS) entry which is preliminary data.</text>
</comment>
<accession>A0A397A2U5</accession>
<dbReference type="Proteomes" id="UP000265716">
    <property type="component" value="Unassembled WGS sequence"/>
</dbReference>
<dbReference type="Proteomes" id="UP000286510">
    <property type="component" value="Unassembled WGS sequence"/>
</dbReference>
<dbReference type="EMBL" id="QUTA01006300">
    <property type="protein sequence ID" value="RHY11748.1"/>
    <property type="molecule type" value="Genomic_DNA"/>
</dbReference>
<organism evidence="1 6">
    <name type="scientific">Aphanomyces astaci</name>
    <name type="common">Crayfish plague agent</name>
    <dbReference type="NCBI Taxonomy" id="112090"/>
    <lineage>
        <taxon>Eukaryota</taxon>
        <taxon>Sar</taxon>
        <taxon>Stramenopiles</taxon>
        <taxon>Oomycota</taxon>
        <taxon>Saprolegniomycetes</taxon>
        <taxon>Saprolegniales</taxon>
        <taxon>Verrucalvaceae</taxon>
        <taxon>Aphanomyces</taxon>
    </lineage>
</organism>
<evidence type="ECO:0000313" key="4">
    <source>
        <dbReference type="EMBL" id="RHZ16241.1"/>
    </source>
</evidence>
<dbReference type="AlphaFoldDB" id="A0A397A2U5"/>
<name>A0A397A2U5_APHAT</name>
<dbReference type="EMBL" id="QUSZ01007899">
    <property type="protein sequence ID" value="RHY01266.1"/>
    <property type="molecule type" value="Genomic_DNA"/>
</dbReference>
<dbReference type="Proteomes" id="UP000266239">
    <property type="component" value="Unassembled WGS sequence"/>
</dbReference>
<sequence>MHAGYEPLYIAQIPLEMIARQWHGLVIVALVVVSAGNAPYVPKHAETLQTVEGVTNMKIVVVKWPNLDEQMKEMRMKDNPIYAVSKYFDNSLSAMKSRFMDKAVVRLRRIIDKVRNFSLGEINWSVAWTKLKDKVQTVFNSNAARQMEMLKLSFMTFDQVRDYYNITDAPTPVPTPVQCPIPRLALQFQGYPYLYVTDNIARLYQPYPGYTMHHFGPPTTVPLVPAVGYPWPWNSSITTIATLLESDSSNNDSLNVGVMQAIDAIQKQFHIPTGLPLLPEDAPTPPFSSLSPPRSNPWRDAMMQFYGYPKTSGFKAITGLTWHRSSVTVFTPHLADALVALSSAPTDLKLRATHLTTLFDDVLEADVAALVYGIESPSTVWLSSLDRHNDEFTDACLGELILASRMLPTAQAAFDKMTRRSEQQLRNPGCLWDGYSAFFIGKMMSSRKPPATRTDQPMFNLAAHVALHVATRVLNLTATKAPWRQSRQTTVDKLLRDAVDMPLSAMGSNGVVHLGPQQKQPCVVLEKIKEPEFMHAVQRVLVRVGESSLLSAPEMDVTYACICLRVLGIHKKNEVVECIVPPAT</sequence>
<dbReference type="Proteomes" id="UP000265427">
    <property type="component" value="Unassembled WGS sequence"/>
</dbReference>
<protein>
    <submittedName>
        <fullName evidence="1">Uncharacterized protein</fullName>
    </submittedName>
</protein>